<keyword evidence="2" id="KW-0812">Transmembrane</keyword>
<dbReference type="Proteomes" id="UP001144280">
    <property type="component" value="Unassembled WGS sequence"/>
</dbReference>
<evidence type="ECO:0008006" key="6">
    <source>
        <dbReference type="Google" id="ProtNLM"/>
    </source>
</evidence>
<evidence type="ECO:0000313" key="4">
    <source>
        <dbReference type="EMBL" id="GLH95887.1"/>
    </source>
</evidence>
<feature type="compositionally biased region" description="Pro residues" evidence="1">
    <location>
        <begin position="169"/>
        <end position="194"/>
    </location>
</feature>
<feature type="signal peptide" evidence="3">
    <location>
        <begin position="1"/>
        <end position="24"/>
    </location>
</feature>
<organism evidence="4 5">
    <name type="scientific">Phytohabitans aurantiacus</name>
    <dbReference type="NCBI Taxonomy" id="3016789"/>
    <lineage>
        <taxon>Bacteria</taxon>
        <taxon>Bacillati</taxon>
        <taxon>Actinomycetota</taxon>
        <taxon>Actinomycetes</taxon>
        <taxon>Micromonosporales</taxon>
        <taxon>Micromonosporaceae</taxon>
    </lineage>
</organism>
<gene>
    <name evidence="4" type="ORF">Pa4123_11590</name>
</gene>
<evidence type="ECO:0000256" key="2">
    <source>
        <dbReference type="SAM" id="Phobius"/>
    </source>
</evidence>
<evidence type="ECO:0000313" key="5">
    <source>
        <dbReference type="Proteomes" id="UP001144280"/>
    </source>
</evidence>
<accession>A0ABQ5QPK3</accession>
<proteinExistence type="predicted"/>
<feature type="compositionally biased region" description="Low complexity" evidence="1">
    <location>
        <begin position="195"/>
        <end position="220"/>
    </location>
</feature>
<feature type="chain" id="PRO_5046024205" description="Gram-positive cocci surface proteins LPxTG domain-containing protein" evidence="3">
    <location>
        <begin position="25"/>
        <end position="254"/>
    </location>
</feature>
<keyword evidence="5" id="KW-1185">Reference proteome</keyword>
<feature type="region of interest" description="Disordered" evidence="1">
    <location>
        <begin position="156"/>
        <end position="220"/>
    </location>
</feature>
<evidence type="ECO:0000256" key="3">
    <source>
        <dbReference type="SAM" id="SignalP"/>
    </source>
</evidence>
<keyword evidence="2" id="KW-0472">Membrane</keyword>
<name>A0ABQ5QPK3_9ACTN</name>
<feature type="transmembrane region" description="Helical" evidence="2">
    <location>
        <begin position="226"/>
        <end position="246"/>
    </location>
</feature>
<protein>
    <recommendedName>
        <fullName evidence="6">Gram-positive cocci surface proteins LPxTG domain-containing protein</fullName>
    </recommendedName>
</protein>
<sequence length="254" mass="24801">MRFLRLAPALLVLAVIGAPGVALAAPAKDDSVTLRLPASVRAGGSPGAVSIAVVKRTRGCLIVRTSLAISLPGLTAEQLAAEVFSAGEWRSVSVSGGGGLVTTARSSPDDPTLCRDESVTVRYRVAFRASVPGGTANVTGTATSAAGISIGQSTGALGVAGGPATKSPSPSPSRSPSRSPSPSPTTPSPSPSPSASPSLDAEPSAELTTTPAAATAGDDSAGIGTAFMVAGLGLVGVGSALLVAVLRRSRPTPS</sequence>
<comment type="caution">
    <text evidence="4">The sequence shown here is derived from an EMBL/GenBank/DDBJ whole genome shotgun (WGS) entry which is preliminary data.</text>
</comment>
<reference evidence="4" key="1">
    <citation type="submission" date="2022-12" db="EMBL/GenBank/DDBJ databases">
        <title>New Phytohabitans aurantiacus sp. RD004123 nov., an actinomycete isolated from soil.</title>
        <authorList>
            <person name="Triningsih D.W."/>
            <person name="Harunari E."/>
            <person name="Igarashi Y."/>
        </authorList>
    </citation>
    <scope>NUCLEOTIDE SEQUENCE</scope>
    <source>
        <strain evidence="4">RD004123</strain>
    </source>
</reference>
<keyword evidence="2" id="KW-1133">Transmembrane helix</keyword>
<dbReference type="RefSeq" id="WP_281892961.1">
    <property type="nucleotide sequence ID" value="NZ_BSDI01000004.1"/>
</dbReference>
<keyword evidence="3" id="KW-0732">Signal</keyword>
<dbReference type="EMBL" id="BSDI01000004">
    <property type="protein sequence ID" value="GLH95887.1"/>
    <property type="molecule type" value="Genomic_DNA"/>
</dbReference>
<evidence type="ECO:0000256" key="1">
    <source>
        <dbReference type="SAM" id="MobiDB-lite"/>
    </source>
</evidence>